<protein>
    <submittedName>
        <fullName evidence="7">Sulfofructose kinase</fullName>
        <ecNumber evidence="7">2.7.1.184</ecNumber>
    </submittedName>
</protein>
<feature type="region of interest" description="Disordered" evidence="5">
    <location>
        <begin position="272"/>
        <end position="293"/>
    </location>
</feature>
<name>A0A2R8A9H0_9RHOB</name>
<feature type="domain" description="Carbohydrate kinase PfkB" evidence="6">
    <location>
        <begin position="1"/>
        <end position="280"/>
    </location>
</feature>
<dbReference type="RefSeq" id="WP_108781629.1">
    <property type="nucleotide sequence ID" value="NZ_OMKW01000002.1"/>
</dbReference>
<dbReference type="EC" id="2.7.1.184" evidence="7"/>
<dbReference type="InterPro" id="IPR002173">
    <property type="entry name" value="Carboh/pur_kinase_PfkB_CS"/>
</dbReference>
<dbReference type="InterPro" id="IPR002139">
    <property type="entry name" value="Ribo/fructo_kinase"/>
</dbReference>
<dbReference type="OrthoDB" id="9795789at2"/>
<dbReference type="GO" id="GO:0016301">
    <property type="term" value="F:kinase activity"/>
    <property type="evidence" value="ECO:0007669"/>
    <property type="project" value="UniProtKB-KW"/>
</dbReference>
<accession>A0A2R8A9H0</accession>
<evidence type="ECO:0000256" key="4">
    <source>
        <dbReference type="RuleBase" id="RU003704"/>
    </source>
</evidence>
<comment type="similarity">
    <text evidence="1 4">Belongs to the carbohydrate kinase PfkB family.</text>
</comment>
<proteinExistence type="inferred from homology"/>
<organism evidence="7 8">
    <name type="scientific">Pontivivens insulae</name>
    <dbReference type="NCBI Taxonomy" id="1639689"/>
    <lineage>
        <taxon>Bacteria</taxon>
        <taxon>Pseudomonadati</taxon>
        <taxon>Pseudomonadota</taxon>
        <taxon>Alphaproteobacteria</taxon>
        <taxon>Rhodobacterales</taxon>
        <taxon>Paracoccaceae</taxon>
        <taxon>Pontivivens</taxon>
    </lineage>
</organism>
<dbReference type="AlphaFoldDB" id="A0A2R8A9H0"/>
<dbReference type="Proteomes" id="UP000244932">
    <property type="component" value="Unassembled WGS sequence"/>
</dbReference>
<evidence type="ECO:0000256" key="2">
    <source>
        <dbReference type="ARBA" id="ARBA00022679"/>
    </source>
</evidence>
<dbReference type="EMBL" id="OMKW01000002">
    <property type="protein sequence ID" value="SPF28874.1"/>
    <property type="molecule type" value="Genomic_DNA"/>
</dbReference>
<keyword evidence="2 4" id="KW-0808">Transferase</keyword>
<evidence type="ECO:0000256" key="3">
    <source>
        <dbReference type="ARBA" id="ARBA00022777"/>
    </source>
</evidence>
<dbReference type="InterPro" id="IPR011611">
    <property type="entry name" value="PfkB_dom"/>
</dbReference>
<keyword evidence="3 4" id="KW-0418">Kinase</keyword>
<dbReference type="PRINTS" id="PR00990">
    <property type="entry name" value="RIBOKINASE"/>
</dbReference>
<gene>
    <name evidence="7" type="primary">yihV</name>
    <name evidence="7" type="ORF">POI8812_01177</name>
</gene>
<dbReference type="GO" id="GO:0005829">
    <property type="term" value="C:cytosol"/>
    <property type="evidence" value="ECO:0007669"/>
    <property type="project" value="TreeGrafter"/>
</dbReference>
<sequence>MTDILIAGSATVDFLFEVDELPSRMDKYRARNAQIVGGGCAANAAVAISRLGARARIAARLADDPVGQMIVAGLQLEKVATGLINMTTQGRSAYSSIYVLPNGERQIVSFRGENLAQLPDWPEAPFDAALADTRWPEAAVEAMIRARALGVPGVMDAEAPIVPEALTYASHIAFSRQGLDDYMPGLETEAALAEVARRHGGWVCVTDGAHGVTWCHEGEIGHVPAFEVDVVDTLGAGDVWHGAFTLGLAEMMSVDGAIRFANAAAALKCTRPGGRLGAPDRDETEDFLKERNQ</sequence>
<evidence type="ECO:0000256" key="5">
    <source>
        <dbReference type="SAM" id="MobiDB-lite"/>
    </source>
</evidence>
<dbReference type="Pfam" id="PF00294">
    <property type="entry name" value="PfkB"/>
    <property type="match status" value="1"/>
</dbReference>
<dbReference type="GO" id="GO:0061594">
    <property type="term" value="F:6-deoxy-6-sulfofructose kinase activity"/>
    <property type="evidence" value="ECO:0007669"/>
    <property type="project" value="UniProtKB-EC"/>
</dbReference>
<dbReference type="PANTHER" id="PTHR10584:SF157">
    <property type="entry name" value="SULFOFRUCTOSE KINASE"/>
    <property type="match status" value="1"/>
</dbReference>
<evidence type="ECO:0000256" key="1">
    <source>
        <dbReference type="ARBA" id="ARBA00010688"/>
    </source>
</evidence>
<dbReference type="InterPro" id="IPR029056">
    <property type="entry name" value="Ribokinase-like"/>
</dbReference>
<dbReference type="PROSITE" id="PS00584">
    <property type="entry name" value="PFKB_KINASES_2"/>
    <property type="match status" value="1"/>
</dbReference>
<keyword evidence="8" id="KW-1185">Reference proteome</keyword>
<dbReference type="SUPFAM" id="SSF53613">
    <property type="entry name" value="Ribokinase-like"/>
    <property type="match status" value="1"/>
</dbReference>
<evidence type="ECO:0000313" key="7">
    <source>
        <dbReference type="EMBL" id="SPF28874.1"/>
    </source>
</evidence>
<feature type="compositionally biased region" description="Basic and acidic residues" evidence="5">
    <location>
        <begin position="278"/>
        <end position="293"/>
    </location>
</feature>
<dbReference type="Gene3D" id="3.40.1190.20">
    <property type="match status" value="1"/>
</dbReference>
<dbReference type="PANTHER" id="PTHR10584">
    <property type="entry name" value="SUGAR KINASE"/>
    <property type="match status" value="1"/>
</dbReference>
<evidence type="ECO:0000313" key="8">
    <source>
        <dbReference type="Proteomes" id="UP000244932"/>
    </source>
</evidence>
<reference evidence="7 8" key="1">
    <citation type="submission" date="2018-03" db="EMBL/GenBank/DDBJ databases">
        <authorList>
            <person name="Keele B.F."/>
        </authorList>
    </citation>
    <scope>NUCLEOTIDE SEQUENCE [LARGE SCALE GENOMIC DNA]</scope>
    <source>
        <strain evidence="7 8">CeCT 8812</strain>
    </source>
</reference>
<evidence type="ECO:0000259" key="6">
    <source>
        <dbReference type="Pfam" id="PF00294"/>
    </source>
</evidence>
<dbReference type="GO" id="GO:0006796">
    <property type="term" value="P:phosphate-containing compound metabolic process"/>
    <property type="evidence" value="ECO:0007669"/>
    <property type="project" value="UniProtKB-ARBA"/>
</dbReference>